<sequence>MKYTYLSLMMAFTSFIHAGIRPADGLWGTSDDPAIGSGLMLTTQNNITVVSVFTYDQTGKNTWYLASGEVNDEGVLEAELRQTQNGANIISENPAAAEFIEQTRTLKLEFTGTQIGTISIGGSEPKSMQAMHFGFYSQPTEQLLLADGTKYRFPSIDGEWVLGDPESGESYVLNLTNYGTGASPPSPNFSLAFLSNHPTTDNWQIFCPQRITSSVQPYCRVFRRGNDPSFSEMRIDLQDLGNQRMTVYQNDVEPFESYQAFRLNKDRRLLPNDGYWRAYDDPDIGSGLVMRTQGDFTVVLIYTYDDEGLPIWQIASGRFDEGGKFSADLLTATGGTAIESNAPNSASFEAEKHTLIIQIQGLELATFSIDDSEPKTMQNYNFGVELFETEHFLVEGQPLKFPGQAGTWAVADYTIENIRPGALEIFEESGAVTPLPPTEPLLYSGFHPSEIYLNSFGFTFDCHRKVINDEIMPSCDGAFNGEDFLTDTRVYFEDIGYDRFRLYVDPPSYIGRDSYYLDFFRLSDY</sequence>
<dbReference type="AlphaFoldDB" id="A0A3B0W2I6"/>
<dbReference type="EMBL" id="UOFA01000295">
    <property type="protein sequence ID" value="VAW46623.1"/>
    <property type="molecule type" value="Genomic_DNA"/>
</dbReference>
<reference evidence="1" key="1">
    <citation type="submission" date="2018-06" db="EMBL/GenBank/DDBJ databases">
        <authorList>
            <person name="Zhirakovskaya E."/>
        </authorList>
    </citation>
    <scope>NUCLEOTIDE SEQUENCE</scope>
</reference>
<evidence type="ECO:0000313" key="1">
    <source>
        <dbReference type="EMBL" id="VAW46623.1"/>
    </source>
</evidence>
<protein>
    <submittedName>
        <fullName evidence="1">Uncharacterized protein</fullName>
    </submittedName>
</protein>
<gene>
    <name evidence="1" type="ORF">MNBD_GAMMA02-716</name>
</gene>
<proteinExistence type="predicted"/>
<accession>A0A3B0W2I6</accession>
<name>A0A3B0W2I6_9ZZZZ</name>
<organism evidence="1">
    <name type="scientific">hydrothermal vent metagenome</name>
    <dbReference type="NCBI Taxonomy" id="652676"/>
    <lineage>
        <taxon>unclassified sequences</taxon>
        <taxon>metagenomes</taxon>
        <taxon>ecological metagenomes</taxon>
    </lineage>
</organism>